<evidence type="ECO:0000313" key="2">
    <source>
        <dbReference type="EMBL" id="QDZ21328.1"/>
    </source>
</evidence>
<protein>
    <submittedName>
        <fullName evidence="2">Uncharacterized protein</fullName>
    </submittedName>
</protein>
<feature type="transmembrane region" description="Helical" evidence="1">
    <location>
        <begin position="92"/>
        <end position="111"/>
    </location>
</feature>
<dbReference type="Proteomes" id="UP000316726">
    <property type="component" value="Chromosome 5"/>
</dbReference>
<proteinExistence type="predicted"/>
<organism evidence="2 3">
    <name type="scientific">Chloropicon primus</name>
    <dbReference type="NCBI Taxonomy" id="1764295"/>
    <lineage>
        <taxon>Eukaryota</taxon>
        <taxon>Viridiplantae</taxon>
        <taxon>Chlorophyta</taxon>
        <taxon>Chloropicophyceae</taxon>
        <taxon>Chloropicales</taxon>
        <taxon>Chloropicaceae</taxon>
        <taxon>Chloropicon</taxon>
    </lineage>
</organism>
<evidence type="ECO:0000256" key="1">
    <source>
        <dbReference type="SAM" id="Phobius"/>
    </source>
</evidence>
<keyword evidence="1" id="KW-0472">Membrane</keyword>
<gene>
    <name evidence="2" type="ORF">A3770_05p38460</name>
</gene>
<keyword evidence="3" id="KW-1185">Reference proteome</keyword>
<feature type="transmembrane region" description="Helical" evidence="1">
    <location>
        <begin position="59"/>
        <end position="80"/>
    </location>
</feature>
<keyword evidence="1" id="KW-0812">Transmembrane</keyword>
<dbReference type="EMBL" id="CP031038">
    <property type="protein sequence ID" value="QDZ21328.1"/>
    <property type="molecule type" value="Genomic_DNA"/>
</dbReference>
<accession>A0A5B8ML34</accession>
<evidence type="ECO:0000313" key="3">
    <source>
        <dbReference type="Proteomes" id="UP000316726"/>
    </source>
</evidence>
<feature type="transmembrane region" description="Helical" evidence="1">
    <location>
        <begin position="28"/>
        <end position="47"/>
    </location>
</feature>
<keyword evidence="1" id="KW-1133">Transmembrane helix</keyword>
<feature type="transmembrane region" description="Helical" evidence="1">
    <location>
        <begin position="208"/>
        <end position="230"/>
    </location>
</feature>
<feature type="transmembrane region" description="Helical" evidence="1">
    <location>
        <begin position="281"/>
        <end position="300"/>
    </location>
</feature>
<name>A0A5B8ML34_9CHLO</name>
<feature type="transmembrane region" description="Helical" evidence="1">
    <location>
        <begin position="159"/>
        <end position="177"/>
    </location>
</feature>
<dbReference type="AlphaFoldDB" id="A0A5B8ML34"/>
<sequence length="579" mass="65683">MRDVFDGWGDVPSPSPHNVKPKKSWSEAGLLFVTLVFTLNVYFVFIRRRLQPIKAKGQWLVTSTLLGAYALFMWTSFAVTFGKGDLICQSGFHLQLLAYALLTGPCVLRHLRNLIIYAKARKLIQAEGGLLDAFLAIGSEGNNRDSFPKDFSLMRQSSIVSWLALVLVILASVQYQLRLVFGQGWMVEPTVQCLSEDASESQARKQSFYWFIVHLVESLLFFWALVWEAPAKYFPELLESRYELAPLFSISLCQSLLFLQFDRLGPLESFLEMAKGDIVSLLVYVRVALHFLINGLLPLARSFRKNYQASVDSYVADALDCKQKRRFIAVQGGIASNTSDLHSSNDKGLLRDILGLEAFQGFLGRWGSGKEEGLDNLLKWYEIETINIKLEDIPGQKNEGTNPNSWDSNFSSLTAQVQRLYNKLEQWDMVQNFDESVDNTASIFLSEAMESDAAHSLPNKIFLSGDALNDQLIKSPIKRIMLNKRLLGQYLSQHYECLLDALAQVQLSVLLTLQEHYQAFLKSEDCQNLRSSWMKKHVIACLLIRMRVMNLPSEDSYLDLITKESLQFVVLQTLGFSNS</sequence>
<reference evidence="2 3" key="1">
    <citation type="submission" date="2018-07" db="EMBL/GenBank/DDBJ databases">
        <title>The complete nuclear genome of the prasinophyte Chloropicon primus (CCMP1205).</title>
        <authorList>
            <person name="Pombert J.-F."/>
            <person name="Otis C."/>
            <person name="Turmel M."/>
            <person name="Lemieux C."/>
        </authorList>
    </citation>
    <scope>NUCLEOTIDE SEQUENCE [LARGE SCALE GENOMIC DNA]</scope>
    <source>
        <strain evidence="2 3">CCMP1205</strain>
    </source>
</reference>